<name>A0ACD5BPH5_9PSEU</name>
<dbReference type="EMBL" id="CP150484">
    <property type="protein sequence ID" value="WYW21224.1"/>
    <property type="molecule type" value="Genomic_DNA"/>
</dbReference>
<evidence type="ECO:0000313" key="2">
    <source>
        <dbReference type="Proteomes" id="UP001456344"/>
    </source>
</evidence>
<reference evidence="1" key="1">
    <citation type="submission" date="2023-10" db="EMBL/GenBank/DDBJ databases">
        <title>Whole genome sequencing of actinobacterial strain Amycolatopsis sp. (BCA-696) identifies the underlying plant growth-promoting genes.</title>
        <authorList>
            <person name="Gandham P."/>
            <person name="Vadla N."/>
            <person name="Saji A."/>
            <person name="Srinivas V."/>
            <person name="Ruperao P."/>
            <person name="Selvanayagam S."/>
            <person name="Saxena R.K."/>
            <person name="Rathore A."/>
            <person name="Gopalakrishnan S."/>
            <person name="Thakur V."/>
        </authorList>
    </citation>
    <scope>NUCLEOTIDE SEQUENCE</scope>
    <source>
        <strain evidence="1">BCA-696</strain>
    </source>
</reference>
<keyword evidence="2" id="KW-1185">Reference proteome</keyword>
<organism evidence="1 2">
    <name type="scientific">Amycolatopsis coloradensis</name>
    <dbReference type="NCBI Taxonomy" id="76021"/>
    <lineage>
        <taxon>Bacteria</taxon>
        <taxon>Bacillati</taxon>
        <taxon>Actinomycetota</taxon>
        <taxon>Actinomycetes</taxon>
        <taxon>Pseudonocardiales</taxon>
        <taxon>Pseudonocardiaceae</taxon>
        <taxon>Amycolatopsis</taxon>
    </lineage>
</organism>
<sequence>MIGRAHGNPRSANRACAVTHDAARPSSSRTFTTTSRPVANRSPNTAEIDRAPNSTATGLPPR</sequence>
<proteinExistence type="predicted"/>
<accession>A0ACD5BPH5</accession>
<protein>
    <submittedName>
        <fullName evidence="1">Uncharacterized protein</fullName>
    </submittedName>
</protein>
<evidence type="ECO:0000313" key="1">
    <source>
        <dbReference type="EMBL" id="WYW21224.1"/>
    </source>
</evidence>
<dbReference type="Proteomes" id="UP001456344">
    <property type="component" value="Chromosome"/>
</dbReference>
<gene>
    <name evidence="1" type="ORF">LCL61_37330</name>
</gene>